<proteinExistence type="predicted"/>
<dbReference type="RefSeq" id="WP_303662670.1">
    <property type="nucleotide sequence ID" value="NZ_CP027019.1"/>
</dbReference>
<dbReference type="Proteomes" id="UP000239250">
    <property type="component" value="Chromosome"/>
</dbReference>
<dbReference type="AlphaFoldDB" id="A0A2S0NK17"/>
<dbReference type="EMBL" id="CP027019">
    <property type="protein sequence ID" value="AVP49349.1"/>
    <property type="molecule type" value="Genomic_DNA"/>
</dbReference>
<name>A0A2S0NK17_9MOLU</name>
<organism evidence="2 3">
    <name type="scientific">Williamsoniiplasma luminosum</name>
    <dbReference type="NCBI Taxonomy" id="214888"/>
    <lineage>
        <taxon>Bacteria</taxon>
        <taxon>Bacillati</taxon>
        <taxon>Mycoplasmatota</taxon>
        <taxon>Mollicutes</taxon>
        <taxon>Entomoplasmatales</taxon>
        <taxon>Williamsoniiplasma</taxon>
    </lineage>
</organism>
<protein>
    <submittedName>
        <fullName evidence="2">Uncharacterized protein</fullName>
    </submittedName>
</protein>
<feature type="transmembrane region" description="Helical" evidence="1">
    <location>
        <begin position="126"/>
        <end position="146"/>
    </location>
</feature>
<reference evidence="3" key="1">
    <citation type="submission" date="2018-02" db="EMBL/GenBank/DDBJ databases">
        <title>Firefly genomes illuminate parallel origins of bioluminescence in beetles.</title>
        <authorList>
            <person name="Fallon T.R."/>
            <person name="Lower S.E.S."/>
            <person name="Behringer M."/>
            <person name="Weng J.-K."/>
        </authorList>
    </citation>
    <scope>NUCLEOTIDE SEQUENCE [LARGE SCALE GENOMIC DNA]</scope>
</reference>
<evidence type="ECO:0000313" key="2">
    <source>
        <dbReference type="EMBL" id="AVP49349.1"/>
    </source>
</evidence>
<accession>A0A2S0NK17</accession>
<feature type="transmembrane region" description="Helical" evidence="1">
    <location>
        <begin position="12"/>
        <end position="31"/>
    </location>
</feature>
<sequence length="165" mass="19045">MNIKKRRLINFYWGLISLIVVFGIVLVSILSKNSTSWSWKTDGAILVALDFAIFWAFYLIMTSFKKTKYPFLTAHPQDFERGWMQAIAWYKWLWIIVLPIIAASIVPIFYAISVAMTGMNVSTGQILVYIFVPILISINNIVYSIIITRSVKHLETTGEFELKNR</sequence>
<keyword evidence="1" id="KW-0812">Transmembrane</keyword>
<keyword evidence="1" id="KW-1133">Transmembrane helix</keyword>
<evidence type="ECO:0000313" key="3">
    <source>
        <dbReference type="Proteomes" id="UP000239250"/>
    </source>
</evidence>
<evidence type="ECO:0000256" key="1">
    <source>
        <dbReference type="SAM" id="Phobius"/>
    </source>
</evidence>
<gene>
    <name evidence="2" type="ORF">C5T88_02005</name>
</gene>
<feature type="transmembrane region" description="Helical" evidence="1">
    <location>
        <begin position="92"/>
        <end position="114"/>
    </location>
</feature>
<feature type="transmembrane region" description="Helical" evidence="1">
    <location>
        <begin position="43"/>
        <end position="61"/>
    </location>
</feature>
<keyword evidence="1" id="KW-0472">Membrane</keyword>